<keyword evidence="3" id="KW-1185">Reference proteome</keyword>
<dbReference type="EMBL" id="BX284601">
    <property type="protein sequence ID" value="CCD66824.1"/>
    <property type="molecule type" value="Genomic_DNA"/>
</dbReference>
<organism evidence="2 3">
    <name type="scientific">Caenorhabditis elegans</name>
    <dbReference type="NCBI Taxonomy" id="6239"/>
    <lineage>
        <taxon>Eukaryota</taxon>
        <taxon>Metazoa</taxon>
        <taxon>Ecdysozoa</taxon>
        <taxon>Nematoda</taxon>
        <taxon>Chromadorea</taxon>
        <taxon>Rhabditida</taxon>
        <taxon>Rhabditina</taxon>
        <taxon>Rhabditomorpha</taxon>
        <taxon>Rhabditoidea</taxon>
        <taxon>Rhabditidae</taxon>
        <taxon>Peloderinae</taxon>
        <taxon>Caenorhabditis</taxon>
    </lineage>
</organism>
<dbReference type="SMR" id="Q95XA2"/>
<dbReference type="UCSC" id="Y37F4.4">
    <property type="organism name" value="c. elegans"/>
</dbReference>
<evidence type="ECO:0000313" key="2">
    <source>
        <dbReference type="EMBL" id="CCD66824.1"/>
    </source>
</evidence>
<reference evidence="2 3" key="1">
    <citation type="journal article" date="1998" name="Science">
        <title>Genome sequence of the nematode C. elegans: a platform for investigating biology.</title>
        <authorList>
            <consortium name="The C. elegans sequencing consortium"/>
            <person name="Sulson J.E."/>
            <person name="Waterston R."/>
        </authorList>
    </citation>
    <scope>NUCLEOTIDE SEQUENCE [LARGE SCALE GENOMIC DNA]</scope>
    <source>
        <strain evidence="2 3">Bristol N2</strain>
    </source>
</reference>
<sequence>MMLQKAHEVLEALVLLGQKLRKEVHPNADEQQPTVPAPAATPAQIEQQPEVPAPAPTVPDVQQPVLVPETAQLVPPSATLFYFIKLFSIVKNTRIC</sequence>
<dbReference type="GeneID" id="260020"/>
<dbReference type="CTD" id="260020"/>
<name>Q95XA2_CAEEL</name>
<accession>Q95XA2</accession>
<dbReference type="InParanoid" id="Q95XA2"/>
<dbReference type="Proteomes" id="UP000001940">
    <property type="component" value="Chromosome I"/>
</dbReference>
<evidence type="ECO:0000313" key="3">
    <source>
        <dbReference type="Proteomes" id="UP000001940"/>
    </source>
</evidence>
<dbReference type="WormBase" id="Y37F4.4">
    <property type="protein sequence ID" value="CE29852"/>
    <property type="gene ID" value="WBGene00021385"/>
</dbReference>
<dbReference type="Bgee" id="WBGene00021385">
    <property type="expression patterns" value="Expressed in embryo and 1 other cell type or tissue"/>
</dbReference>
<evidence type="ECO:0000313" key="4">
    <source>
        <dbReference type="WormBase" id="Y37F4.4"/>
    </source>
</evidence>
<protein>
    <submittedName>
        <fullName evidence="2">Signal recognition particle-docking protein FtsY</fullName>
    </submittedName>
</protein>
<dbReference type="AlphaFoldDB" id="Q95XA2"/>
<dbReference type="PaxDb" id="6239-Y37F4.4"/>
<dbReference type="HOGENOM" id="CLU_2361611_0_0_1"/>
<dbReference type="AGR" id="WB:WBGene00021385"/>
<feature type="compositionally biased region" description="Low complexity" evidence="1">
    <location>
        <begin position="31"/>
        <end position="44"/>
    </location>
</feature>
<proteinExistence type="predicted"/>
<evidence type="ECO:0000256" key="1">
    <source>
        <dbReference type="SAM" id="MobiDB-lite"/>
    </source>
</evidence>
<gene>
    <name evidence="2" type="ORF">CELE_Y37F4.4</name>
    <name evidence="2 4" type="ORF">Y37F4.4</name>
</gene>
<dbReference type="RefSeq" id="NP_740916.1">
    <property type="nucleotide sequence ID" value="NM_170921.1"/>
</dbReference>
<dbReference type="KEGG" id="cel:CELE_Y37F4.4"/>
<feature type="region of interest" description="Disordered" evidence="1">
    <location>
        <begin position="24"/>
        <end position="60"/>
    </location>
</feature>